<name>T1FD31_HELRO</name>
<dbReference type="HOGENOM" id="CLU_1316697_0_0_1"/>
<evidence type="ECO:0000313" key="4">
    <source>
        <dbReference type="Proteomes" id="UP000015101"/>
    </source>
</evidence>
<evidence type="ECO:0000256" key="1">
    <source>
        <dbReference type="SAM" id="MobiDB-lite"/>
    </source>
</evidence>
<dbReference type="STRING" id="6412.T1FD31"/>
<dbReference type="AlphaFoldDB" id="T1FD31"/>
<evidence type="ECO:0000313" key="3">
    <source>
        <dbReference type="EnsemblMetazoa" id="HelroP178335"/>
    </source>
</evidence>
<feature type="region of interest" description="Disordered" evidence="1">
    <location>
        <begin position="112"/>
        <end position="189"/>
    </location>
</feature>
<dbReference type="Proteomes" id="UP000015101">
    <property type="component" value="Unassembled WGS sequence"/>
</dbReference>
<dbReference type="GeneID" id="20206730"/>
<sequence>MNKIQQQQTAPLQNPENSPEDFADFLSRREQGFILYVNGANAKLNLGRPNPYNPDHHHHHFGRPNSDHHHNYACINQSKSPIRAKSAQAGPRRKQWELMSIEIKTHQGEKVKYRPPAFLSGRYDDDFHDDDEDDDDDDVIKEDIIIYEDDDDDEDDPTVNEKSLKNKADNNDDDEEEDDDGSLSDDTSRDILAFELGYISTEPNKSSNH</sequence>
<dbReference type="EMBL" id="KB097417">
    <property type="protein sequence ID" value="ESN97213.1"/>
    <property type="molecule type" value="Genomic_DNA"/>
</dbReference>
<accession>T1FD31</accession>
<reference evidence="3" key="3">
    <citation type="submission" date="2015-06" db="UniProtKB">
        <authorList>
            <consortium name="EnsemblMetazoa"/>
        </authorList>
    </citation>
    <scope>IDENTIFICATION</scope>
</reference>
<dbReference type="OrthoDB" id="6130539at2759"/>
<proteinExistence type="predicted"/>
<dbReference type="EnsemblMetazoa" id="HelroT178335">
    <property type="protein sequence ID" value="HelroP178335"/>
    <property type="gene ID" value="HelroG178335"/>
</dbReference>
<feature type="region of interest" description="Disordered" evidence="1">
    <location>
        <begin position="1"/>
        <end position="21"/>
    </location>
</feature>
<dbReference type="CTD" id="20206730"/>
<reference evidence="2 4" key="2">
    <citation type="journal article" date="2013" name="Nature">
        <title>Insights into bilaterian evolution from three spiralian genomes.</title>
        <authorList>
            <person name="Simakov O."/>
            <person name="Marletaz F."/>
            <person name="Cho S.J."/>
            <person name="Edsinger-Gonzales E."/>
            <person name="Havlak P."/>
            <person name="Hellsten U."/>
            <person name="Kuo D.H."/>
            <person name="Larsson T."/>
            <person name="Lv J."/>
            <person name="Arendt D."/>
            <person name="Savage R."/>
            <person name="Osoegawa K."/>
            <person name="de Jong P."/>
            <person name="Grimwood J."/>
            <person name="Chapman J.A."/>
            <person name="Shapiro H."/>
            <person name="Aerts A."/>
            <person name="Otillar R.P."/>
            <person name="Terry A.Y."/>
            <person name="Boore J.L."/>
            <person name="Grigoriev I.V."/>
            <person name="Lindberg D.R."/>
            <person name="Seaver E.C."/>
            <person name="Weisblat D.A."/>
            <person name="Putnam N.H."/>
            <person name="Rokhsar D.S."/>
        </authorList>
    </citation>
    <scope>NUCLEOTIDE SEQUENCE</scope>
</reference>
<feature type="region of interest" description="Disordered" evidence="1">
    <location>
        <begin position="47"/>
        <end position="72"/>
    </location>
</feature>
<keyword evidence="4" id="KW-1185">Reference proteome</keyword>
<dbReference type="RefSeq" id="XP_009024706.1">
    <property type="nucleotide sequence ID" value="XM_009026458.1"/>
</dbReference>
<dbReference type="EMBL" id="AMQM01006394">
    <property type="status" value="NOT_ANNOTATED_CDS"/>
    <property type="molecule type" value="Genomic_DNA"/>
</dbReference>
<feature type="compositionally biased region" description="Acidic residues" evidence="1">
    <location>
        <begin position="171"/>
        <end position="183"/>
    </location>
</feature>
<feature type="compositionally biased region" description="Polar residues" evidence="1">
    <location>
        <begin position="1"/>
        <end position="17"/>
    </location>
</feature>
<evidence type="ECO:0000313" key="2">
    <source>
        <dbReference type="EMBL" id="ESN97213.1"/>
    </source>
</evidence>
<protein>
    <submittedName>
        <fullName evidence="2 3">Uncharacterized protein</fullName>
    </submittedName>
</protein>
<dbReference type="InParanoid" id="T1FD31"/>
<dbReference type="KEGG" id="hro:HELRODRAFT_178335"/>
<organism evidence="3 4">
    <name type="scientific">Helobdella robusta</name>
    <name type="common">Californian leech</name>
    <dbReference type="NCBI Taxonomy" id="6412"/>
    <lineage>
        <taxon>Eukaryota</taxon>
        <taxon>Metazoa</taxon>
        <taxon>Spiralia</taxon>
        <taxon>Lophotrochozoa</taxon>
        <taxon>Annelida</taxon>
        <taxon>Clitellata</taxon>
        <taxon>Hirudinea</taxon>
        <taxon>Rhynchobdellida</taxon>
        <taxon>Glossiphoniidae</taxon>
        <taxon>Helobdella</taxon>
    </lineage>
</organism>
<gene>
    <name evidence="3" type="primary">20206730</name>
    <name evidence="2" type="ORF">HELRODRAFT_178335</name>
</gene>
<reference evidence="4" key="1">
    <citation type="submission" date="2012-12" db="EMBL/GenBank/DDBJ databases">
        <authorList>
            <person name="Hellsten U."/>
            <person name="Grimwood J."/>
            <person name="Chapman J.A."/>
            <person name="Shapiro H."/>
            <person name="Aerts A."/>
            <person name="Otillar R.P."/>
            <person name="Terry A.Y."/>
            <person name="Boore J.L."/>
            <person name="Simakov O."/>
            <person name="Marletaz F."/>
            <person name="Cho S.-J."/>
            <person name="Edsinger-Gonzales E."/>
            <person name="Havlak P."/>
            <person name="Kuo D.-H."/>
            <person name="Larsson T."/>
            <person name="Lv J."/>
            <person name="Arendt D."/>
            <person name="Savage R."/>
            <person name="Osoegawa K."/>
            <person name="de Jong P."/>
            <person name="Lindberg D.R."/>
            <person name="Seaver E.C."/>
            <person name="Weisblat D.A."/>
            <person name="Putnam N.H."/>
            <person name="Grigoriev I.V."/>
            <person name="Rokhsar D.S."/>
        </authorList>
    </citation>
    <scope>NUCLEOTIDE SEQUENCE</scope>
</reference>
<feature type="compositionally biased region" description="Acidic residues" evidence="1">
    <location>
        <begin position="126"/>
        <end position="158"/>
    </location>
</feature>